<dbReference type="Pfam" id="PF05193">
    <property type="entry name" value="Peptidase_M16_C"/>
    <property type="match status" value="1"/>
</dbReference>
<protein>
    <recommendedName>
        <fullName evidence="1">Peptidase M16 C-terminal domain-containing protein</fullName>
    </recommendedName>
</protein>
<reference evidence="3" key="1">
    <citation type="journal article" date="2019" name="Int. J. Syst. Evol. Microbiol.">
        <title>The Global Catalogue of Microorganisms (GCM) 10K type strain sequencing project: providing services to taxonomists for standard genome sequencing and annotation.</title>
        <authorList>
            <consortium name="The Broad Institute Genomics Platform"/>
            <consortium name="The Broad Institute Genome Sequencing Center for Infectious Disease"/>
            <person name="Wu L."/>
            <person name="Ma J."/>
        </authorList>
    </citation>
    <scope>NUCLEOTIDE SEQUENCE [LARGE SCALE GENOMIC DNA]</scope>
    <source>
        <strain evidence="3">JCM 18720</strain>
    </source>
</reference>
<keyword evidence="3" id="KW-1185">Reference proteome</keyword>
<dbReference type="RefSeq" id="WP_345317834.1">
    <property type="nucleotide sequence ID" value="NZ_BAABLF010000030.1"/>
</dbReference>
<dbReference type="InterPro" id="IPR007863">
    <property type="entry name" value="Peptidase_M16_C"/>
</dbReference>
<gene>
    <name evidence="2" type="ORF">GCM10025772_28380</name>
</gene>
<feature type="domain" description="Peptidase M16 C-terminal" evidence="1">
    <location>
        <begin position="298"/>
        <end position="422"/>
    </location>
</feature>
<evidence type="ECO:0000313" key="2">
    <source>
        <dbReference type="EMBL" id="GAA5194745.1"/>
    </source>
</evidence>
<evidence type="ECO:0000259" key="1">
    <source>
        <dbReference type="Pfam" id="PF05193"/>
    </source>
</evidence>
<comment type="caution">
    <text evidence="2">The sequence shown here is derived from an EMBL/GenBank/DDBJ whole genome shotgun (WGS) entry which is preliminary data.</text>
</comment>
<dbReference type="InterPro" id="IPR011249">
    <property type="entry name" value="Metalloenz_LuxS/M16"/>
</dbReference>
<dbReference type="Gene3D" id="3.30.830.10">
    <property type="entry name" value="Metalloenzyme, LuxS/M16 peptidase-like"/>
    <property type="match status" value="1"/>
</dbReference>
<dbReference type="SUPFAM" id="SSF63411">
    <property type="entry name" value="LuxS/MPP-like metallohydrolase"/>
    <property type="match status" value="1"/>
</dbReference>
<dbReference type="EMBL" id="BAABLF010000030">
    <property type="protein sequence ID" value="GAA5194745.1"/>
    <property type="molecule type" value="Genomic_DNA"/>
</dbReference>
<sequence>MMGTAKVAPGWGKGASAPWGQALGLLLSAMAIVILQGCHSRPISFSEPSAVTLPQFAPLPGAPEIPALALPQRLEAKVSILPSGHPWHAMALPPSGRQSLTLVALSAEPYGQIRFLAEALRLQRLALMQRVDLPCIDTLKISAQLHSVALQLSCPDSVAWGDALALLVRMVDPEEYRRLDLREAARRRAVTDRINGAVDGEMDRVWRELLLGRDHPYVRALDEAPTQDRADRRLQQALSQLHRQSRWQVITRSRVSATEELASALSAPMDALMALDAQVASSSAQASVSLAPEATARVPGGAIHLLDAPGSAQLQVYLGYRMPESGEAGKSGDEAQGTLICESLAAWLGRSFTGRLFYDLREVRGWTYGIHGYCAASPMATMLTFSGSTRLEHSGAFVSGVLDHLARAAEEAPPKAEVRAVQRYAVSRARVATASEDAALWEYLSRLVHPRPPLAPWLQAQDGGALRQAAATLFARPPVILLRGDARRIRQDLNAKLPQWPIVMVPSR</sequence>
<proteinExistence type="predicted"/>
<name>A0ABP9SGR8_9GAMM</name>
<accession>A0ABP9SGR8</accession>
<evidence type="ECO:0000313" key="3">
    <source>
        <dbReference type="Proteomes" id="UP001501600"/>
    </source>
</evidence>
<dbReference type="Proteomes" id="UP001501600">
    <property type="component" value="Unassembled WGS sequence"/>
</dbReference>
<organism evidence="2 3">
    <name type="scientific">Ferrimonas gelatinilytica</name>
    <dbReference type="NCBI Taxonomy" id="1255257"/>
    <lineage>
        <taxon>Bacteria</taxon>
        <taxon>Pseudomonadati</taxon>
        <taxon>Pseudomonadota</taxon>
        <taxon>Gammaproteobacteria</taxon>
        <taxon>Alteromonadales</taxon>
        <taxon>Ferrimonadaceae</taxon>
        <taxon>Ferrimonas</taxon>
    </lineage>
</organism>